<feature type="compositionally biased region" description="Basic and acidic residues" evidence="2">
    <location>
        <begin position="274"/>
        <end position="286"/>
    </location>
</feature>
<evidence type="ECO:0000256" key="2">
    <source>
        <dbReference type="SAM" id="MobiDB-lite"/>
    </source>
</evidence>
<gene>
    <name evidence="4" type="ORF">CR513_05389</name>
</gene>
<dbReference type="EMBL" id="QJKJ01000905">
    <property type="protein sequence ID" value="RDY10135.1"/>
    <property type="molecule type" value="Genomic_DNA"/>
</dbReference>
<protein>
    <recommendedName>
        <fullName evidence="3">Transposase (putative) gypsy type domain-containing protein</fullName>
    </recommendedName>
</protein>
<sequence length="483" mass="54259">MAKAICQHGPWSVLVSPCRHGESVSTIPTAGGKPYFYLYDTLHSKLGVKLPFTHFERAILQALNVAPTQLYPNSWAFVRAFELLCEDLGKAPSLGVFFWFFSLQKTDKVGWTSLSNRPKRKLFKPFLESYKSFKTWFFKVIPSDSRPNLLLDQLGRPFFPLAWMHQPVVSVTVRRKDLKDWEDVFIKELEELPLLPSADIIKGTGWYCSSHTHFNGYSTHALHDLKKRAAQLAEQENQPTAFAKPLAMDEPPQRQISDEGTSRTPTIIGSPVGSDDRPSKRQHLETPDTVGDNMEADRPFADFRWDTLLAGRPPSPSVWGPSSLLGQAVDKGLASSSHHKVKQLGIASTCSALQQYATYSLVLARAVEKEFGLLKSQNKSWAERAQRAEADILQLSIAFSEAEAKVDTFRSANATLQEDLERIVIQNKELSLVKFDMELARDTAYSEMDALRQKCKDLEVSNLNMGERLASLESLLKQAEADV</sequence>
<dbReference type="AlphaFoldDB" id="A0A371I530"/>
<name>A0A371I530_MUCPR</name>
<organism evidence="4 5">
    <name type="scientific">Mucuna pruriens</name>
    <name type="common">Velvet bean</name>
    <name type="synonym">Dolichos pruriens</name>
    <dbReference type="NCBI Taxonomy" id="157652"/>
    <lineage>
        <taxon>Eukaryota</taxon>
        <taxon>Viridiplantae</taxon>
        <taxon>Streptophyta</taxon>
        <taxon>Embryophyta</taxon>
        <taxon>Tracheophyta</taxon>
        <taxon>Spermatophyta</taxon>
        <taxon>Magnoliopsida</taxon>
        <taxon>eudicotyledons</taxon>
        <taxon>Gunneridae</taxon>
        <taxon>Pentapetalae</taxon>
        <taxon>rosids</taxon>
        <taxon>fabids</taxon>
        <taxon>Fabales</taxon>
        <taxon>Fabaceae</taxon>
        <taxon>Papilionoideae</taxon>
        <taxon>50 kb inversion clade</taxon>
        <taxon>NPAAA clade</taxon>
        <taxon>indigoferoid/millettioid clade</taxon>
        <taxon>Phaseoleae</taxon>
        <taxon>Mucuna</taxon>
    </lineage>
</organism>
<evidence type="ECO:0000259" key="3">
    <source>
        <dbReference type="Pfam" id="PF04195"/>
    </source>
</evidence>
<evidence type="ECO:0000256" key="1">
    <source>
        <dbReference type="SAM" id="Coils"/>
    </source>
</evidence>
<comment type="caution">
    <text evidence="4">The sequence shown here is derived from an EMBL/GenBank/DDBJ whole genome shotgun (WGS) entry which is preliminary data.</text>
</comment>
<keyword evidence="5" id="KW-1185">Reference proteome</keyword>
<dbReference type="Pfam" id="PF04195">
    <property type="entry name" value="Transposase_28"/>
    <property type="match status" value="1"/>
</dbReference>
<dbReference type="InterPro" id="IPR007321">
    <property type="entry name" value="Transposase_28"/>
</dbReference>
<feature type="domain" description="Transposase (putative) gypsy type" evidence="3">
    <location>
        <begin position="46"/>
        <end position="104"/>
    </location>
</feature>
<dbReference type="PANTHER" id="PTHR31099">
    <property type="entry name" value="OS06G0165300 PROTEIN"/>
    <property type="match status" value="1"/>
</dbReference>
<evidence type="ECO:0000313" key="5">
    <source>
        <dbReference type="Proteomes" id="UP000257109"/>
    </source>
</evidence>
<evidence type="ECO:0000313" key="4">
    <source>
        <dbReference type="EMBL" id="RDY10135.1"/>
    </source>
</evidence>
<keyword evidence="1" id="KW-0175">Coiled coil</keyword>
<dbReference type="Proteomes" id="UP000257109">
    <property type="component" value="Unassembled WGS sequence"/>
</dbReference>
<feature type="region of interest" description="Disordered" evidence="2">
    <location>
        <begin position="241"/>
        <end position="296"/>
    </location>
</feature>
<feature type="non-terminal residue" evidence="4">
    <location>
        <position position="1"/>
    </location>
</feature>
<proteinExistence type="predicted"/>
<feature type="coiled-coil region" evidence="1">
    <location>
        <begin position="441"/>
        <end position="482"/>
    </location>
</feature>
<accession>A0A371I530</accession>
<dbReference type="OrthoDB" id="685909at2759"/>
<reference evidence="4" key="1">
    <citation type="submission" date="2018-05" db="EMBL/GenBank/DDBJ databases">
        <title>Draft genome of Mucuna pruriens seed.</title>
        <authorList>
            <person name="Nnadi N.E."/>
            <person name="Vos R."/>
            <person name="Hasami M.H."/>
            <person name="Devisetty U.K."/>
            <person name="Aguiy J.C."/>
        </authorList>
    </citation>
    <scope>NUCLEOTIDE SEQUENCE [LARGE SCALE GENOMIC DNA]</scope>
    <source>
        <strain evidence="4">JCA_2017</strain>
    </source>
</reference>
<dbReference type="PANTHER" id="PTHR31099:SF49">
    <property type="entry name" value="MYOSIN HEAVY CHAIN-LIKE PROTEIN"/>
    <property type="match status" value="1"/>
</dbReference>